<protein>
    <recommendedName>
        <fullName evidence="2">DUF7924 domain-containing protein</fullName>
    </recommendedName>
</protein>
<sequence>MAAQISSQNAMSGTNLLLPPSLPESRSSLSSQGQYIPITHLTNNSYTSSSSPYNSPFYREHTLRPNNVIIEDAVLDEERWSRTAFALGMPLGDVFRATNETRRFANKMSRKSNLTEKNMVDLMMALVQAATKAHKNVQTQTNATFHQDAVPNSTITADLLSSPDTWSMPLPTPKPNIVVGFATKTFTPHELELQSGIISTAAGLPCDLAKVSQPTPEVFWPFLTVDIHPDSLHAAQSASAGSASTCNNALALLAEAAEEPTIQRQGRRLFWNSRRAVHSFSLSINLGGKIASLNLHDSEGGLIHHSAMIRVYRLDDEREVEALLSRLTSICVWAENIRLPAIVDLLENLGGLVKLESQKVFASDVFVNQDLSPAHDTGYAGSAVGSISPAKRFGGFKSVMRDISPRWLRVHA</sequence>
<comment type="caution">
    <text evidence="3">The sequence shown here is derived from an EMBL/GenBank/DDBJ whole genome shotgun (WGS) entry which is preliminary data.</text>
</comment>
<dbReference type="GeneID" id="89980290"/>
<evidence type="ECO:0000256" key="1">
    <source>
        <dbReference type="SAM" id="MobiDB-lite"/>
    </source>
</evidence>
<gene>
    <name evidence="3" type="ORF">LTR84_012143</name>
</gene>
<feature type="compositionally biased region" description="Polar residues" evidence="1">
    <location>
        <begin position="1"/>
        <end position="15"/>
    </location>
</feature>
<keyword evidence="4" id="KW-1185">Reference proteome</keyword>
<evidence type="ECO:0000313" key="4">
    <source>
        <dbReference type="Proteomes" id="UP001358417"/>
    </source>
</evidence>
<feature type="compositionally biased region" description="Low complexity" evidence="1">
    <location>
        <begin position="16"/>
        <end position="30"/>
    </location>
</feature>
<reference evidence="3 4" key="1">
    <citation type="submission" date="2023-08" db="EMBL/GenBank/DDBJ databases">
        <title>Black Yeasts Isolated from many extreme environments.</title>
        <authorList>
            <person name="Coleine C."/>
            <person name="Stajich J.E."/>
            <person name="Selbmann L."/>
        </authorList>
    </citation>
    <scope>NUCLEOTIDE SEQUENCE [LARGE SCALE GENOMIC DNA]</scope>
    <source>
        <strain evidence="3 4">CCFEE 5792</strain>
    </source>
</reference>
<dbReference type="EMBL" id="JAVRRD010000007">
    <property type="protein sequence ID" value="KAK5056611.1"/>
    <property type="molecule type" value="Genomic_DNA"/>
</dbReference>
<evidence type="ECO:0000313" key="3">
    <source>
        <dbReference type="EMBL" id="KAK5056611.1"/>
    </source>
</evidence>
<evidence type="ECO:0000259" key="2">
    <source>
        <dbReference type="Pfam" id="PF25545"/>
    </source>
</evidence>
<feature type="domain" description="DUF7924" evidence="2">
    <location>
        <begin position="112"/>
        <end position="286"/>
    </location>
</feature>
<dbReference type="Proteomes" id="UP001358417">
    <property type="component" value="Unassembled WGS sequence"/>
</dbReference>
<dbReference type="RefSeq" id="XP_064708327.1">
    <property type="nucleotide sequence ID" value="XM_064855667.1"/>
</dbReference>
<accession>A0AAV9NFQ9</accession>
<organism evidence="3 4">
    <name type="scientific">Exophiala bonariae</name>
    <dbReference type="NCBI Taxonomy" id="1690606"/>
    <lineage>
        <taxon>Eukaryota</taxon>
        <taxon>Fungi</taxon>
        <taxon>Dikarya</taxon>
        <taxon>Ascomycota</taxon>
        <taxon>Pezizomycotina</taxon>
        <taxon>Eurotiomycetes</taxon>
        <taxon>Chaetothyriomycetidae</taxon>
        <taxon>Chaetothyriales</taxon>
        <taxon>Herpotrichiellaceae</taxon>
        <taxon>Exophiala</taxon>
    </lineage>
</organism>
<dbReference type="AlphaFoldDB" id="A0AAV9NFQ9"/>
<dbReference type="InterPro" id="IPR057684">
    <property type="entry name" value="DUF7924"/>
</dbReference>
<proteinExistence type="predicted"/>
<dbReference type="Pfam" id="PF25545">
    <property type="entry name" value="DUF7924"/>
    <property type="match status" value="1"/>
</dbReference>
<name>A0AAV9NFQ9_9EURO</name>
<feature type="region of interest" description="Disordered" evidence="1">
    <location>
        <begin position="1"/>
        <end position="30"/>
    </location>
</feature>